<dbReference type="NCBIfam" id="NF038110">
    <property type="entry name" value="Lys_methyl_FliB"/>
    <property type="match status" value="1"/>
</dbReference>
<dbReference type="OrthoDB" id="86584at2"/>
<sequence length="350" mass="40468">MIYRKQNGYDAFKCIADKCPKSCCVGWQIMIDEDSIKKYKNTAGDFGARLNGSINFEEGCFKQNNTRCAMLNNNGLCDLHSTLGEDMLCHTCKMFPRHVEEFQDIREYSLSLSCPEFTRMISEPDYEFAFTESEDDVLDDPEEFEDYDFLLFDKLEYSRDKMLELAATKSISLQDRMSLIGAMGLKLQRLYDEGLIFDMDDVDFDEEFDCAGTGALLSLPYCTKSMDTLLEMEVLEESWHDSIRSAQTFWNDNSSDFVTWKTAMYPEAATEFIFEKIFESLLFTYFCGAVYDGQIYARTMIAVQSTRWLMMLSAADKNTPLNQVIYLYSREVEHSDLNVNALIEFFEGEL</sequence>
<dbReference type="Proteomes" id="UP000184185">
    <property type="component" value="Unassembled WGS sequence"/>
</dbReference>
<organism evidence="1 2">
    <name type="scientific">Pseudobutyrivibrio xylanivorans DSM 14809</name>
    <dbReference type="NCBI Taxonomy" id="1123012"/>
    <lineage>
        <taxon>Bacteria</taxon>
        <taxon>Bacillati</taxon>
        <taxon>Bacillota</taxon>
        <taxon>Clostridia</taxon>
        <taxon>Lachnospirales</taxon>
        <taxon>Lachnospiraceae</taxon>
        <taxon>Pseudobutyrivibrio</taxon>
    </lineage>
</organism>
<reference evidence="1 2" key="1">
    <citation type="submission" date="2016-11" db="EMBL/GenBank/DDBJ databases">
        <authorList>
            <person name="Jaros S."/>
            <person name="Januszkiewicz K."/>
            <person name="Wedrychowicz H."/>
        </authorList>
    </citation>
    <scope>NUCLEOTIDE SEQUENCE [LARGE SCALE GENOMIC DNA]</scope>
    <source>
        <strain evidence="1 2">DSM 14809</strain>
    </source>
</reference>
<name>A0A1M6DYU7_PSEXY</name>
<keyword evidence="2" id="KW-1185">Reference proteome</keyword>
<evidence type="ECO:0000313" key="2">
    <source>
        <dbReference type="Proteomes" id="UP000184185"/>
    </source>
</evidence>
<accession>A0A1M6DYU7</accession>
<evidence type="ECO:0000313" key="1">
    <source>
        <dbReference type="EMBL" id="SHI78432.1"/>
    </source>
</evidence>
<dbReference type="EMBL" id="FQYQ01000005">
    <property type="protein sequence ID" value="SHI78432.1"/>
    <property type="molecule type" value="Genomic_DNA"/>
</dbReference>
<dbReference type="GO" id="GO:0008168">
    <property type="term" value="F:methyltransferase activity"/>
    <property type="evidence" value="ECO:0007669"/>
    <property type="project" value="UniProtKB-KW"/>
</dbReference>
<dbReference type="AlphaFoldDB" id="A0A1M6DYU7"/>
<dbReference type="RefSeq" id="WP_072913828.1">
    <property type="nucleotide sequence ID" value="NZ_FQYQ01000005.1"/>
</dbReference>
<protein>
    <submittedName>
        <fullName evidence="1">Lysine-N-methylase</fullName>
    </submittedName>
</protein>
<proteinExistence type="predicted"/>
<gene>
    <name evidence="1" type="ORF">SAMN02745725_01090</name>
</gene>
<dbReference type="GO" id="GO:0032259">
    <property type="term" value="P:methylation"/>
    <property type="evidence" value="ECO:0007669"/>
    <property type="project" value="UniProtKB-KW"/>
</dbReference>
<keyword evidence="1" id="KW-0808">Transferase</keyword>
<keyword evidence="1" id="KW-0489">Methyltransferase</keyword>